<evidence type="ECO:0000313" key="2">
    <source>
        <dbReference type="Proteomes" id="UP001232117"/>
    </source>
</evidence>
<keyword evidence="2" id="KW-1185">Reference proteome</keyword>
<dbReference type="RefSeq" id="WP_264532728.1">
    <property type="nucleotide sequence ID" value="NZ_CP092332.1"/>
</dbReference>
<gene>
    <name evidence="1" type="ORF">MG292_10755</name>
</gene>
<protein>
    <submittedName>
        <fullName evidence="1">Uncharacterized protein</fullName>
    </submittedName>
</protein>
<reference evidence="1 2" key="1">
    <citation type="submission" date="2022-02" db="EMBL/GenBank/DDBJ databases">
        <authorList>
            <person name="Cha I.-T."/>
            <person name="Lee K.-E."/>
            <person name="Park S.-J."/>
        </authorList>
    </citation>
    <scope>NUCLEOTIDE SEQUENCE [LARGE SCALE GENOMIC DNA]</scope>
    <source>
        <strain evidence="1 2">K3R-10</strain>
    </source>
</reference>
<accession>A0ABY8N6Q8</accession>
<sequence length="815" mass="93212">MSTTTKYTLTIDPKTQRSKPSNKEFGGITNRMNLVTGLTINELSTFVAKPYTYSWTGSLFNGRVKNENWVSQSIFALDFDNGDISIEKVYEIFNTYNIVPQLWYTTLSDSESLRKFRVVLFLDSPVSDLRIHKLITGGLLSVFPQADKKCKNPARFFLGGKESFITNTEPISTQRLFHLLSIELITKDGGKTRKIPEINFNYYESNFGEKRTFLYNNYRNSRFQPISSTTTTTPTTTKGGEITTIDFNVARSKVKILDQFLNGQWLYHDELFGLATNLHYIKGGKKLMKDTMKYYNNNGTTQYTQNNFNIIPYINKVNYPPIPIHQFSPFQQDNDLYDLVSATKDIRGSVQIIEPINRIELSQGEEILQENYQRVIREGEVGKIYLFSLPTAIGKTQCLTSSLATIALPTNDLKNEVGDRMRIDYVKTPDPIAFENESINLKLQYYYSIGLPHKSMEILNHIVSSRNSNEYTSEDIQLARQYIEQLQLSYLSTGSVLTTHKRVLHSQFPLDTIIFDEDPLSSLIDIKTMNVSDLFKLSLTSKEVNEPLSRIIQSLSESSPLEIKKTPTYLIEIDDLVEAVSKTSIQSNVFDFLNSSFFLKDGKDPDLIHFVIKRDLPIDKKIIIMSATIPIEIYKRLYPNRIEVIDIGDVKQMGSVIQFTKRSCSRNSLGRYSSIISNRVGDKPVITFKAFANQFKNPVKDMYFGNCSGYDSLKGTDIAVVGTPHRNNIEYFLTAIVLGIEFKTTQTTMSFQNIEYNGFKFKFNCFDNLELRMIQLSLIQADLIQAVGRSRTLRTNATVDLYSNFPLRISDEFIF</sequence>
<dbReference type="Proteomes" id="UP001232117">
    <property type="component" value="Chromosome"/>
</dbReference>
<reference evidence="1 2" key="2">
    <citation type="submission" date="2023-06" db="EMBL/GenBank/DDBJ databases">
        <title>Complete Genome Sequence of Flavobacterium keumense K3R-10.</title>
        <authorList>
            <person name="Jeong H."/>
            <person name="Jhang S.Y."/>
            <person name="Kim J.N."/>
        </authorList>
    </citation>
    <scope>NUCLEOTIDE SEQUENCE [LARGE SCALE GENOMIC DNA]</scope>
    <source>
        <strain evidence="1 2">K3R-10</strain>
    </source>
</reference>
<dbReference type="EMBL" id="CP092332">
    <property type="protein sequence ID" value="WGK94546.1"/>
    <property type="molecule type" value="Genomic_DNA"/>
</dbReference>
<evidence type="ECO:0000313" key="1">
    <source>
        <dbReference type="EMBL" id="WGK94546.1"/>
    </source>
</evidence>
<name>A0ABY8N6Q8_9FLAO</name>
<proteinExistence type="predicted"/>
<organism evidence="1 2">
    <name type="scientific">Flavobacterium keumense</name>
    <dbReference type="NCBI Taxonomy" id="1306518"/>
    <lineage>
        <taxon>Bacteria</taxon>
        <taxon>Pseudomonadati</taxon>
        <taxon>Bacteroidota</taxon>
        <taxon>Flavobacteriia</taxon>
        <taxon>Flavobacteriales</taxon>
        <taxon>Flavobacteriaceae</taxon>
        <taxon>Flavobacterium</taxon>
    </lineage>
</organism>